<dbReference type="InterPro" id="IPR006181">
    <property type="entry name" value="D-amino_acid_oxidase_CS"/>
</dbReference>
<evidence type="ECO:0000256" key="4">
    <source>
        <dbReference type="ARBA" id="ARBA00022827"/>
    </source>
</evidence>
<organism evidence="8 9">
    <name type="scientific">Heterodermia speciosa</name>
    <dbReference type="NCBI Taxonomy" id="116794"/>
    <lineage>
        <taxon>Eukaryota</taxon>
        <taxon>Fungi</taxon>
        <taxon>Dikarya</taxon>
        <taxon>Ascomycota</taxon>
        <taxon>Pezizomycotina</taxon>
        <taxon>Lecanoromycetes</taxon>
        <taxon>OSLEUM clade</taxon>
        <taxon>Lecanoromycetidae</taxon>
        <taxon>Caliciales</taxon>
        <taxon>Physciaceae</taxon>
        <taxon>Heterodermia</taxon>
    </lineage>
</organism>
<evidence type="ECO:0000256" key="6">
    <source>
        <dbReference type="PIRSR" id="PIRSR000189-1"/>
    </source>
</evidence>
<feature type="binding site" evidence="6">
    <location>
        <position position="257"/>
    </location>
    <ligand>
        <name>D-dopa</name>
        <dbReference type="ChEBI" id="CHEBI:149689"/>
    </ligand>
</feature>
<feature type="domain" description="FAD dependent oxidoreductase" evidence="7">
    <location>
        <begin position="86"/>
        <end position="298"/>
    </location>
</feature>
<protein>
    <recommendedName>
        <fullName evidence="7">FAD dependent oxidoreductase domain-containing protein</fullName>
    </recommendedName>
</protein>
<evidence type="ECO:0000313" key="9">
    <source>
        <dbReference type="Proteomes" id="UP000664521"/>
    </source>
</evidence>
<evidence type="ECO:0000256" key="3">
    <source>
        <dbReference type="ARBA" id="ARBA00022630"/>
    </source>
</evidence>
<keyword evidence="3" id="KW-0285">Flavoprotein</keyword>
<dbReference type="SUPFAM" id="SSF51971">
    <property type="entry name" value="Nucleotide-binding domain"/>
    <property type="match status" value="1"/>
</dbReference>
<dbReference type="GO" id="GO:0005737">
    <property type="term" value="C:cytoplasm"/>
    <property type="evidence" value="ECO:0007669"/>
    <property type="project" value="TreeGrafter"/>
</dbReference>
<dbReference type="EMBL" id="CAJPDS010000052">
    <property type="protein sequence ID" value="CAF9929524.1"/>
    <property type="molecule type" value="Genomic_DNA"/>
</dbReference>
<keyword evidence="5" id="KW-0560">Oxidoreductase</keyword>
<dbReference type="GO" id="GO:0003884">
    <property type="term" value="F:D-amino-acid oxidase activity"/>
    <property type="evidence" value="ECO:0007669"/>
    <property type="project" value="InterPro"/>
</dbReference>
<comment type="similarity">
    <text evidence="2">Belongs to the DAMOX/DASOX family.</text>
</comment>
<evidence type="ECO:0000256" key="2">
    <source>
        <dbReference type="ARBA" id="ARBA00006730"/>
    </source>
</evidence>
<dbReference type="GO" id="GO:0019478">
    <property type="term" value="P:D-amino acid catabolic process"/>
    <property type="evidence" value="ECO:0007669"/>
    <property type="project" value="TreeGrafter"/>
</dbReference>
<evidence type="ECO:0000256" key="5">
    <source>
        <dbReference type="ARBA" id="ARBA00023002"/>
    </source>
</evidence>
<evidence type="ECO:0000256" key="1">
    <source>
        <dbReference type="ARBA" id="ARBA00001974"/>
    </source>
</evidence>
<feature type="binding site" evidence="6">
    <location>
        <position position="285"/>
    </location>
    <ligand>
        <name>D-dopa</name>
        <dbReference type="ChEBI" id="CHEBI:149689"/>
    </ligand>
</feature>
<dbReference type="Proteomes" id="UP000664521">
    <property type="component" value="Unassembled WGS sequence"/>
</dbReference>
<feature type="binding site" evidence="6">
    <location>
        <position position="155"/>
    </location>
    <ligand>
        <name>FAD</name>
        <dbReference type="ChEBI" id="CHEBI:57692"/>
    </ligand>
</feature>
<comment type="caution">
    <text evidence="8">The sequence shown here is derived from an EMBL/GenBank/DDBJ whole genome shotgun (WGS) entry which is preliminary data.</text>
</comment>
<comment type="cofactor">
    <cofactor evidence="1 6">
        <name>FAD</name>
        <dbReference type="ChEBI" id="CHEBI:57692"/>
    </cofactor>
</comment>
<dbReference type="OrthoDB" id="2015447at2759"/>
<keyword evidence="4 6" id="KW-0274">FAD</keyword>
<evidence type="ECO:0000313" key="8">
    <source>
        <dbReference type="EMBL" id="CAF9929524.1"/>
    </source>
</evidence>
<dbReference type="Gene3D" id="3.40.50.720">
    <property type="entry name" value="NAD(P)-binding Rossmann-like Domain"/>
    <property type="match status" value="2"/>
</dbReference>
<accession>A0A8H3FRY4</accession>
<dbReference type="PANTHER" id="PTHR11530:SF11">
    <property type="entry name" value="D-ASPARTATE OXIDASE"/>
    <property type="match status" value="1"/>
</dbReference>
<dbReference type="PANTHER" id="PTHR11530">
    <property type="entry name" value="D-AMINO ACID OXIDASE"/>
    <property type="match status" value="1"/>
</dbReference>
<dbReference type="InterPro" id="IPR006076">
    <property type="entry name" value="FAD-dep_OxRdtase"/>
</dbReference>
<dbReference type="InterPro" id="IPR023209">
    <property type="entry name" value="DAO"/>
</dbReference>
<name>A0A8H3FRY4_9LECA</name>
<sequence>MPPQNPTHHIVVLGAGITSLQTSLTLLAAGYGVTILARDFPGDDENIDDVGGYASPWPAPAPSTATDIWWSPHVTSFVPLPTSALPANTGIASGVAFTTVTIDVPIHLASLLSRFRSLGGKVIRATLPTHDGFFAALNLAAELVQDDVYAFINATGLGARALVPDAKMYPTRGQTVLVRGEASKVSTFEGIGLIRYVIPRKGSGISVLGGTKQAENWDTKPDEQTTREILEGCKALAPELLGADGEFEVLKVQVGLRPSREGGARVEREVVGERWKVLHAYGHSGAGYQNSVGVARKLLRLVGEFEEDRAPAAKL</sequence>
<dbReference type="PROSITE" id="PS00677">
    <property type="entry name" value="DAO"/>
    <property type="match status" value="1"/>
</dbReference>
<gene>
    <name evidence="8" type="ORF">HETSPECPRED_007379</name>
</gene>
<feature type="binding site" evidence="6">
    <location>
        <position position="196"/>
    </location>
    <ligand>
        <name>D-dopa</name>
        <dbReference type="ChEBI" id="CHEBI:149689"/>
    </ligand>
</feature>
<dbReference type="Pfam" id="PF01266">
    <property type="entry name" value="DAO"/>
    <property type="match status" value="1"/>
</dbReference>
<dbReference type="PIRSF" id="PIRSF000189">
    <property type="entry name" value="D-aa_oxidase"/>
    <property type="match status" value="1"/>
</dbReference>
<evidence type="ECO:0000259" key="7">
    <source>
        <dbReference type="Pfam" id="PF01266"/>
    </source>
</evidence>
<reference evidence="8" key="1">
    <citation type="submission" date="2021-03" db="EMBL/GenBank/DDBJ databases">
        <authorList>
            <person name="Tagirdzhanova G."/>
        </authorList>
    </citation>
    <scope>NUCLEOTIDE SEQUENCE</scope>
</reference>
<keyword evidence="9" id="KW-1185">Reference proteome</keyword>
<dbReference type="GO" id="GO:0071949">
    <property type="term" value="F:FAD binding"/>
    <property type="evidence" value="ECO:0007669"/>
    <property type="project" value="InterPro"/>
</dbReference>
<dbReference type="AlphaFoldDB" id="A0A8H3FRY4"/>
<proteinExistence type="inferred from homology"/>
<dbReference type="SUPFAM" id="SSF54373">
    <property type="entry name" value="FAD-linked reductases, C-terminal domain"/>
    <property type="match status" value="1"/>
</dbReference>